<evidence type="ECO:0000259" key="2">
    <source>
        <dbReference type="Pfam" id="PF17936"/>
    </source>
</evidence>
<dbReference type="EMBL" id="SNZB01000015">
    <property type="protein sequence ID" value="TDR14621.1"/>
    <property type="molecule type" value="Genomic_DNA"/>
</dbReference>
<evidence type="ECO:0008006" key="6">
    <source>
        <dbReference type="Google" id="ProtNLM"/>
    </source>
</evidence>
<keyword evidence="1" id="KW-0732">Signal</keyword>
<feature type="signal peptide" evidence="1">
    <location>
        <begin position="1"/>
        <end position="25"/>
    </location>
</feature>
<dbReference type="AlphaFoldDB" id="A0A4V6PXQ9"/>
<organism evidence="4 5">
    <name type="scientific">Marinicella litoralis</name>
    <dbReference type="NCBI Taxonomy" id="644220"/>
    <lineage>
        <taxon>Bacteria</taxon>
        <taxon>Pseudomonadati</taxon>
        <taxon>Pseudomonadota</taxon>
        <taxon>Gammaproteobacteria</taxon>
        <taxon>Lysobacterales</taxon>
        <taxon>Marinicellaceae</taxon>
        <taxon>Marinicella</taxon>
    </lineage>
</organism>
<evidence type="ECO:0000259" key="3">
    <source>
        <dbReference type="Pfam" id="PF19077"/>
    </source>
</evidence>
<proteinExistence type="predicted"/>
<name>A0A4V6PXQ9_9GAMM</name>
<dbReference type="RefSeq" id="WP_211337090.1">
    <property type="nucleotide sequence ID" value="NZ_SNZB01000015.1"/>
</dbReference>
<keyword evidence="5" id="KW-1185">Reference proteome</keyword>
<protein>
    <recommendedName>
        <fullName evidence="6">Bacterial Ig-like domain-containing protein</fullName>
    </recommendedName>
</protein>
<evidence type="ECO:0000256" key="1">
    <source>
        <dbReference type="SAM" id="SignalP"/>
    </source>
</evidence>
<dbReference type="Pfam" id="PF17936">
    <property type="entry name" value="Big_6"/>
    <property type="match status" value="1"/>
</dbReference>
<comment type="caution">
    <text evidence="4">The sequence shown here is derived from an EMBL/GenBank/DDBJ whole genome shotgun (WGS) entry which is preliminary data.</text>
</comment>
<dbReference type="InterPro" id="IPR044016">
    <property type="entry name" value="Big_13"/>
</dbReference>
<evidence type="ECO:0000313" key="4">
    <source>
        <dbReference type="EMBL" id="TDR14621.1"/>
    </source>
</evidence>
<dbReference type="Proteomes" id="UP000295724">
    <property type="component" value="Unassembled WGS sequence"/>
</dbReference>
<feature type="non-terminal residue" evidence="4">
    <location>
        <position position="424"/>
    </location>
</feature>
<dbReference type="Pfam" id="PF19077">
    <property type="entry name" value="Big_13"/>
    <property type="match status" value="1"/>
</dbReference>
<dbReference type="InterPro" id="IPR041498">
    <property type="entry name" value="Big_6"/>
</dbReference>
<feature type="domain" description="Bacterial Ig" evidence="2">
    <location>
        <begin position="362"/>
        <end position="423"/>
    </location>
</feature>
<dbReference type="InterPro" id="IPR013783">
    <property type="entry name" value="Ig-like_fold"/>
</dbReference>
<feature type="chain" id="PRO_5020548445" description="Bacterial Ig-like domain-containing protein" evidence="1">
    <location>
        <begin position="26"/>
        <end position="424"/>
    </location>
</feature>
<dbReference type="Gene3D" id="2.60.40.10">
    <property type="entry name" value="Immunoglobulins"/>
    <property type="match status" value="2"/>
</dbReference>
<feature type="domain" description="Bacterial Ig-like" evidence="3">
    <location>
        <begin position="283"/>
        <end position="360"/>
    </location>
</feature>
<sequence>MNKFKSVPLMALLLLAFSFSFPSHAAGPNITICSVDSDAARVPEFSNWGTGTLNGAEAVNLRAKLLNPDNFSPTGIEPITFTIVDAFGPSGSITAASLAANGCEIFFKGYVYDSGITAAEITAMYTWVNTTGGTLMSFDDNSAVNAFAESASFGHPTVNSGSTPWDATAAGLVHPIFNGPFGTANGLLTNLQQAYYSNTSGATVLATESSNSNATVLDRPTGNGYALFVADVDTVGSQVSNGNGNNTDQDHVALNMFAHAAAQYNENNYTPSDPVITAPSDGATTTDNTPTVSGTAEPGVTITVTGPNGESCTTTADFNTGAWSCNISPALNEGNNTLTAIATYGSNSSGNDSIVLNVDTTAPAAPVINVPTNGAPVTGTGEPGATVTVTTGGSGTCTAVVQLDGTWSCTLSGPVVDGDDIMAT</sequence>
<gene>
    <name evidence="4" type="ORF">C8D91_2960</name>
</gene>
<reference evidence="4 5" key="1">
    <citation type="submission" date="2019-03" db="EMBL/GenBank/DDBJ databases">
        <title>Genomic Encyclopedia of Type Strains, Phase IV (KMG-IV): sequencing the most valuable type-strain genomes for metagenomic binning, comparative biology and taxonomic classification.</title>
        <authorList>
            <person name="Goeker M."/>
        </authorList>
    </citation>
    <scope>NUCLEOTIDE SEQUENCE [LARGE SCALE GENOMIC DNA]</scope>
    <source>
        <strain evidence="4 5">DSM 25488</strain>
    </source>
</reference>
<evidence type="ECO:0000313" key="5">
    <source>
        <dbReference type="Proteomes" id="UP000295724"/>
    </source>
</evidence>
<accession>A0A4V6PXQ9</accession>